<accession>A0A7L9RRM4</accession>
<evidence type="ECO:0000313" key="2">
    <source>
        <dbReference type="EMBL" id="QOL19257.1"/>
    </source>
</evidence>
<keyword evidence="3" id="KW-1185">Reference proteome</keyword>
<reference evidence="2 3" key="1">
    <citation type="submission" date="2020-06" db="EMBL/GenBank/DDBJ databases">
        <title>The endosymbiont of the kinetoplastid Bodo saltans is a Paracaedibacter-like alpha-proteobacterium possessing a putative toxin-antitoxin system.</title>
        <authorList>
            <person name="Midha S."/>
            <person name="Rigden D.J."/>
            <person name="Siozios S."/>
            <person name="Hurst G.D.D."/>
            <person name="Jackson A.P."/>
        </authorList>
    </citation>
    <scope>NUCLEOTIDE SEQUENCE [LARGE SCALE GENOMIC DNA]</scope>
    <source>
        <strain evidence="2">Lake Konstanz</strain>
    </source>
</reference>
<dbReference type="AlphaFoldDB" id="A0A7L9RRM4"/>
<dbReference type="Proteomes" id="UP000594001">
    <property type="component" value="Chromosome"/>
</dbReference>
<sequence length="692" mass="78126">MRCLSKLLLTTTLLTTTTTYGAAAIDFYNASTQTSISAEPQDSICTFERVVSATATATYDAAAIKPFKVRSTQTSVSTETQDKIDAFRQLVRFNEDFNVSDAAELLFDPALYPYISWRSDEKDEGVFDQISKIMNLMRTPMFNRNSSLLFRVLHSIRSPERLEETLDSSHESNSSVLPSLIDDTLRWRHYRNVVTHFNLTFRPDVRLRLYLELVHRTNITPDSLGHLLSATIDLAKMFMIEPSATFVNTVLEFKKDKVDRLPSEENSDCYVSLRYPSLPDIQAEQERATQEILDDLTHILTQLQRSLDSSDRVTTTTIGDLFYAFRYPSSADTHTGKTQHEKALDEVAKTFSNHERDLDKSFLRANERIDHLTLRRFGPNTLEKIYAELASIFANFEHHLDESFAKTKATIDLILTSFGPNALAFFKEIFERIATHPRTKPADKIKAVELLIQAGASSDVLVKVHCDLANDTSRSVDDRLKNLHKLLELNAKVAILFPARAIATNATVDIQDRLTAASLLSEIHTAKNDAINIYTQIMETVNNNSLDAREKAIYLFKLGLGFHKAGDINKGLAMLSQSIIDLIGKINKKTDILIPFIPDDVIMATEILFNAGNFWPHKDAATRLIQWVIYQPVTGGFYQGSIIFAAETAERMGSLDTSRECVEHMERYETREKYRDRITALKAKLPAIAAGS</sequence>
<organism evidence="2 3">
    <name type="scientific">Candidatus Bodocaedibacter vickermanii</name>
    <dbReference type="NCBI Taxonomy" id="2741701"/>
    <lineage>
        <taxon>Bacteria</taxon>
        <taxon>Pseudomonadati</taxon>
        <taxon>Pseudomonadota</taxon>
        <taxon>Alphaproteobacteria</taxon>
        <taxon>Holosporales</taxon>
        <taxon>Candidatus Paracaedibacteraceae</taxon>
        <taxon>Candidatus Bodocaedibacter</taxon>
    </lineage>
</organism>
<proteinExistence type="predicted"/>
<keyword evidence="1" id="KW-0732">Signal</keyword>
<gene>
    <name evidence="2" type="ORF">CPBP_00004</name>
</gene>
<feature type="signal peptide" evidence="1">
    <location>
        <begin position="1"/>
        <end position="22"/>
    </location>
</feature>
<dbReference type="RefSeq" id="WP_350332015.1">
    <property type="nucleotide sequence ID" value="NZ_CP054719.1"/>
</dbReference>
<name>A0A7L9RRM4_9PROT</name>
<dbReference type="EMBL" id="CP054719">
    <property type="protein sequence ID" value="QOL19257.1"/>
    <property type="molecule type" value="Genomic_DNA"/>
</dbReference>
<feature type="chain" id="PRO_5032293444" evidence="1">
    <location>
        <begin position="23"/>
        <end position="692"/>
    </location>
</feature>
<dbReference type="KEGG" id="pbal:CPBP_00004"/>
<evidence type="ECO:0000256" key="1">
    <source>
        <dbReference type="SAM" id="SignalP"/>
    </source>
</evidence>
<evidence type="ECO:0000313" key="3">
    <source>
        <dbReference type="Proteomes" id="UP000594001"/>
    </source>
</evidence>
<protein>
    <submittedName>
        <fullName evidence="2">Uncharacterized protein</fullName>
    </submittedName>
</protein>